<evidence type="ECO:0000259" key="8">
    <source>
        <dbReference type="SMART" id="SM00385"/>
    </source>
</evidence>
<dbReference type="SUPFAM" id="SSF47954">
    <property type="entry name" value="Cyclin-like"/>
    <property type="match status" value="2"/>
</dbReference>
<organism evidence="9 10">
    <name type="scientific">Strigamia maritima</name>
    <name type="common">European centipede</name>
    <name type="synonym">Geophilus maritimus</name>
    <dbReference type="NCBI Taxonomy" id="126957"/>
    <lineage>
        <taxon>Eukaryota</taxon>
        <taxon>Metazoa</taxon>
        <taxon>Ecdysozoa</taxon>
        <taxon>Arthropoda</taxon>
        <taxon>Myriapoda</taxon>
        <taxon>Chilopoda</taxon>
        <taxon>Pleurostigmophora</taxon>
        <taxon>Geophilomorpha</taxon>
        <taxon>Linotaeniidae</taxon>
        <taxon>Strigamia</taxon>
    </lineage>
</organism>
<keyword evidence="4" id="KW-0131">Cell cycle</keyword>
<evidence type="ECO:0000313" key="10">
    <source>
        <dbReference type="Proteomes" id="UP000014500"/>
    </source>
</evidence>
<dbReference type="EnsemblMetazoa" id="SMAR008479-RA">
    <property type="protein sequence ID" value="SMAR008479-PA"/>
    <property type="gene ID" value="SMAR008479"/>
</dbReference>
<dbReference type="HOGENOM" id="CLU_022620_4_0_1"/>
<evidence type="ECO:0000256" key="7">
    <source>
        <dbReference type="RuleBase" id="RU000383"/>
    </source>
</evidence>
<dbReference type="GO" id="GO:0016538">
    <property type="term" value="F:cyclin-dependent protein serine/threonine kinase regulator activity"/>
    <property type="evidence" value="ECO:0007669"/>
    <property type="project" value="InterPro"/>
</dbReference>
<accession>T1J4E6</accession>
<dbReference type="Proteomes" id="UP000014500">
    <property type="component" value="Unassembled WGS sequence"/>
</dbReference>
<dbReference type="AlphaFoldDB" id="T1J4E6"/>
<dbReference type="PANTHER" id="PTHR10026">
    <property type="entry name" value="CYCLIN"/>
    <property type="match status" value="1"/>
</dbReference>
<proteinExistence type="inferred from homology"/>
<evidence type="ECO:0000256" key="3">
    <source>
        <dbReference type="ARBA" id="ARBA00023127"/>
    </source>
</evidence>
<evidence type="ECO:0000256" key="1">
    <source>
        <dbReference type="ARBA" id="ARBA00008638"/>
    </source>
</evidence>
<dbReference type="SMART" id="SM00385">
    <property type="entry name" value="CYCLIN"/>
    <property type="match status" value="2"/>
</dbReference>
<evidence type="ECO:0000256" key="4">
    <source>
        <dbReference type="ARBA" id="ARBA00023306"/>
    </source>
</evidence>
<dbReference type="CDD" id="cd20524">
    <property type="entry name" value="CYCLIN_CCNH_rpt1"/>
    <property type="match status" value="1"/>
</dbReference>
<dbReference type="GO" id="GO:0006357">
    <property type="term" value="P:regulation of transcription by RNA polymerase II"/>
    <property type="evidence" value="ECO:0007669"/>
    <property type="project" value="InterPro"/>
</dbReference>
<dbReference type="NCBIfam" id="TIGR00569">
    <property type="entry name" value="ccl1"/>
    <property type="match status" value="1"/>
</dbReference>
<evidence type="ECO:0000313" key="9">
    <source>
        <dbReference type="EnsemblMetazoa" id="SMAR008479-PA"/>
    </source>
</evidence>
<dbReference type="InterPro" id="IPR036915">
    <property type="entry name" value="Cyclin-like_sf"/>
</dbReference>
<evidence type="ECO:0000256" key="6">
    <source>
        <dbReference type="ARBA" id="ARBA00026042"/>
    </source>
</evidence>
<comment type="similarity">
    <text evidence="1">Belongs to the cyclin family. Cyclin C subfamily.</text>
</comment>
<feature type="domain" description="Cyclin-like" evidence="8">
    <location>
        <begin position="166"/>
        <end position="258"/>
    </location>
</feature>
<dbReference type="InterPro" id="IPR013763">
    <property type="entry name" value="Cyclin-like_dom"/>
</dbReference>
<evidence type="ECO:0000256" key="2">
    <source>
        <dbReference type="ARBA" id="ARBA00019496"/>
    </source>
</evidence>
<dbReference type="EMBL" id="JH431845">
    <property type="status" value="NOT_ANNOTATED_CDS"/>
    <property type="molecule type" value="Genomic_DNA"/>
</dbReference>
<dbReference type="GO" id="GO:0070985">
    <property type="term" value="C:transcription factor TFIIK complex"/>
    <property type="evidence" value="ECO:0007669"/>
    <property type="project" value="InterPro"/>
</dbReference>
<comment type="function">
    <text evidence="5">Regulates CDK7, the catalytic subunit of the CDK-activating kinase (CAK) enzymatic complex. CAK activates the cyclin-associated kinases CDK1, CDK2, CDK4 and CDK6 by threonine phosphorylation. CAK complexed to the core-TFIIH basal transcription factor activates RNA polymerase II by serine phosphorylation of the repetitive C-terminal domain (CTD) of its large subunit (POLR2A), allowing its escape from the promoter and elongation of the transcripts. Involved in cell cycle control and in RNA transcription by RNA polymerase II. Its expression and activity are constant throughout the cell cycle.</text>
</comment>
<comment type="subunit">
    <text evidence="6">Associates primarily with CDK7 and MAT1 to form the CAK complex. CAK can further associate with the core-TFIIH to form the TFIIH basal transcription factor.</text>
</comment>
<dbReference type="Pfam" id="PF16899">
    <property type="entry name" value="Cyclin_C_2"/>
    <property type="match status" value="1"/>
</dbReference>
<evidence type="ECO:0000256" key="5">
    <source>
        <dbReference type="ARBA" id="ARBA00025343"/>
    </source>
</evidence>
<keyword evidence="3 7" id="KW-0195">Cyclin</keyword>
<reference evidence="10" key="1">
    <citation type="submission" date="2011-05" db="EMBL/GenBank/DDBJ databases">
        <authorList>
            <person name="Richards S.R."/>
            <person name="Qu J."/>
            <person name="Jiang H."/>
            <person name="Jhangiani S.N."/>
            <person name="Agravi P."/>
            <person name="Goodspeed R."/>
            <person name="Gross S."/>
            <person name="Mandapat C."/>
            <person name="Jackson L."/>
            <person name="Mathew T."/>
            <person name="Pu L."/>
            <person name="Thornton R."/>
            <person name="Saada N."/>
            <person name="Wilczek-Boney K.B."/>
            <person name="Lee S."/>
            <person name="Kovar C."/>
            <person name="Wu Y."/>
            <person name="Scherer S.E."/>
            <person name="Worley K.C."/>
            <person name="Muzny D.M."/>
            <person name="Gibbs R."/>
        </authorList>
    </citation>
    <scope>NUCLEOTIDE SEQUENCE</scope>
    <source>
        <strain evidence="10">Brora</strain>
    </source>
</reference>
<keyword evidence="10" id="KW-1185">Reference proteome</keyword>
<dbReference type="Pfam" id="PF00134">
    <property type="entry name" value="Cyclin_N"/>
    <property type="match status" value="1"/>
</dbReference>
<dbReference type="STRING" id="126957.T1J4E6"/>
<protein>
    <recommendedName>
        <fullName evidence="2">Cyclin-H</fullName>
    </recommendedName>
</protein>
<dbReference type="InterPro" id="IPR006671">
    <property type="entry name" value="Cyclin_N"/>
</dbReference>
<dbReference type="InterPro" id="IPR043198">
    <property type="entry name" value="Cyclin/Ssn8"/>
</dbReference>
<dbReference type="OMA" id="FRVEQNT"/>
<dbReference type="eggNOG" id="KOG2496">
    <property type="taxonomic scope" value="Eukaryota"/>
</dbReference>
<dbReference type="CDD" id="cd20525">
    <property type="entry name" value="CYCLIN_CCNH_rpt2"/>
    <property type="match status" value="1"/>
</dbReference>
<feature type="domain" description="Cyclin-like" evidence="8">
    <location>
        <begin position="59"/>
        <end position="146"/>
    </location>
</feature>
<dbReference type="InterPro" id="IPR027081">
    <property type="entry name" value="CyclinH/Ccl1"/>
</dbReference>
<dbReference type="Gene3D" id="1.10.472.10">
    <property type="entry name" value="Cyclin-like"/>
    <property type="match status" value="2"/>
</dbReference>
<dbReference type="PhylomeDB" id="T1J4E6"/>
<dbReference type="GO" id="GO:0006351">
    <property type="term" value="P:DNA-templated transcription"/>
    <property type="evidence" value="ECO:0007669"/>
    <property type="project" value="InterPro"/>
</dbReference>
<sequence length="330" mass="38541">MYPTSSQRKYWLFENDEALAKMRSEANRKFVARRGGAGKNNQNFLTEAEEFHLCRHYEFMMRDFCRKFLPTMPRCVMGTAFNYFKRFYLRNSVMDFHPYEISLTCVYLAAKVEEFNISISQFVENARREPQKTTDMILNNELLLMQQLSYHLTIHNPFRPVEGFFIDMKTRCSELESVESLRPIVEDFVDHSFLTDVCLLFSSSQIALAAILHAVKKRGENIDSYVKNTLLGSMAPEKLPKLLEAVKKIRKAVKAIENSHHGPVKNIEKKLSLCRNQENNPDSQTYKRKMQEMFEEEENRSLRKYARIAEQQQQAELELIGMIGKGEDSS</sequence>
<reference evidence="9" key="2">
    <citation type="submission" date="2015-02" db="UniProtKB">
        <authorList>
            <consortium name="EnsemblMetazoa"/>
        </authorList>
    </citation>
    <scope>IDENTIFICATION</scope>
</reference>
<dbReference type="InterPro" id="IPR031658">
    <property type="entry name" value="Cyclin_C_2"/>
</dbReference>
<dbReference type="FunFam" id="1.10.472.10:FF:000029">
    <property type="entry name" value="Cyclin h"/>
    <property type="match status" value="1"/>
</dbReference>
<name>T1J4E6_STRMM</name>